<feature type="compositionally biased region" description="Polar residues" evidence="3">
    <location>
        <begin position="1139"/>
        <end position="1156"/>
    </location>
</feature>
<dbReference type="InterPro" id="IPR039478">
    <property type="entry name" value="FAM184A/B_N"/>
</dbReference>
<feature type="region of interest" description="Disordered" evidence="3">
    <location>
        <begin position="563"/>
        <end position="599"/>
    </location>
</feature>
<gene>
    <name evidence="6" type="primary">fam184b</name>
</gene>
<feature type="domain" description="Protein FAM184A/B N-terminal" evidence="4">
    <location>
        <begin position="49"/>
        <end position="266"/>
    </location>
</feature>
<dbReference type="Proteomes" id="UP000515152">
    <property type="component" value="Chromosome 22"/>
</dbReference>
<protein>
    <submittedName>
        <fullName evidence="6">Protein FAM184B</fullName>
    </submittedName>
</protein>
<dbReference type="GeneID" id="105908483"/>
<feature type="compositionally biased region" description="Basic and acidic residues" evidence="3">
    <location>
        <begin position="189"/>
        <end position="221"/>
    </location>
</feature>
<name>A0A6P3W8R3_CLUHA</name>
<dbReference type="Pfam" id="PF15665">
    <property type="entry name" value="FAM184"/>
    <property type="match status" value="1"/>
</dbReference>
<keyword evidence="1 2" id="KW-0175">Coiled coil</keyword>
<evidence type="ECO:0000313" key="6">
    <source>
        <dbReference type="RefSeq" id="XP_012692448.2"/>
    </source>
</evidence>
<evidence type="ECO:0000256" key="1">
    <source>
        <dbReference type="ARBA" id="ARBA00023054"/>
    </source>
</evidence>
<feature type="region of interest" description="Disordered" evidence="3">
    <location>
        <begin position="449"/>
        <end position="482"/>
    </location>
</feature>
<dbReference type="PANTHER" id="PTHR18870:SF8">
    <property type="entry name" value="PROTEIN FAM184B"/>
    <property type="match status" value="1"/>
</dbReference>
<feature type="coiled-coil region" evidence="2">
    <location>
        <begin position="1000"/>
        <end position="1054"/>
    </location>
</feature>
<evidence type="ECO:0000259" key="4">
    <source>
        <dbReference type="Pfam" id="PF15665"/>
    </source>
</evidence>
<feature type="compositionally biased region" description="Basic and acidic residues" evidence="3">
    <location>
        <begin position="904"/>
        <end position="989"/>
    </location>
</feature>
<proteinExistence type="predicted"/>
<feature type="compositionally biased region" description="Polar residues" evidence="3">
    <location>
        <begin position="1114"/>
        <end position="1131"/>
    </location>
</feature>
<sequence>MASSSGKSTNQPTGACNGTAADFTNVEQELYDYQMHTKMCKKIAQLTKVIYSLNTKNEEQEATLQSLRRIATESQGSQLQPAAEEEEGEELALRTRLLELQAFVEEEQKKGEQVQTEFEIFRLQVEEQDQRSQDEHVERVTLLTQEALELRRDFEARLQSLEEERDRTHSQLERAREESRALGQQYQELQREREEDKKMEEDERKKMAEEESKRASEESEKQVRALAEELRLLKEEREGWEEERRRVEGEWEKRMREVRVVHEKEQAANKRSLEQNLSEQISQWQQKEHENRKSQHAVLQQRLRKFEGELENNEQRLNESKRHCQKLQDKIEYLEEQLEDGRHRVLDSESGAKKAEEELAVAKERLLLQENELQKKSEELMSQSSSQVKVSAEVEELRAQLSRTNLRNKELELQSNGRSSDHARMLKQHSDTLGTMRLELQRAHAEEVQRLRQEVEKEKEQGRDEVEEEKKGVNQHMEEERRRLREQLKRALEEVIRKHAAEMRQASAALDAEKKRGQQELLSYTEELRKRGEEERQSLEVERDELKVRLQLSVSEISRLEEAIRQKEREREKEKEREKERKREMERERERQSHEAMAEQRPVCGVECAVLKEQLEQAHTAMEQMQVEVDEQRSRLQGKVVALQAEREALEQKLLEQSQQNLEEIRVQNEQRFAEKHRSAVCELQREREAEIREITQHWQSRVEELQTQLEERKRDSGVSEGAREERQGSGEMDRMKQEIQKTRELNSTLRAQLHATIQEKERMMRRQQLKAVKEEEDEEEEEKRGEAKERGERDGMDESGWRERQEEVLRAERHTHQLTVAALEARAQEDLQAERQRLHTQNKLQLEKQKAELTQQHTEWVRQVTQRHMQQIEDLQAELRTHTEMVALQQDLKQQNQQQSYERQLDESRSEVQELRRENAELKERLSALMEERERDRERERERERRDASGPEEHTYSSSWEEQKRSREGKEEREKSRRQDVDSMKRDHRREIQTLISAQTRLQARIVALETELREREDRSRRRESRLEDLHTISKLQDKLTERDQLIKRLVEERHQLSQHPSAGDGTLKHYDSKTHYGSLTPTLKKKAVEETPPRVTSVPNLSAYERGYQTPEAGTSVSPQTARSPSFEPSSRGLPLSRTSTPNSGSTLTPNLSPGQRHGRSPPQEYPHQHLNYTHMRTPTEQRVIETAPPDGQDPQRQEWFTKYFSF</sequence>
<feature type="region of interest" description="Disordered" evidence="3">
    <location>
        <begin position="1"/>
        <end position="21"/>
    </location>
</feature>
<feature type="compositionally biased region" description="Basic and acidic residues" evidence="3">
    <location>
        <begin position="783"/>
        <end position="809"/>
    </location>
</feature>
<dbReference type="OrthoDB" id="75801at2759"/>
<feature type="region of interest" description="Disordered" evidence="3">
    <location>
        <begin position="766"/>
        <end position="809"/>
    </location>
</feature>
<feature type="compositionally biased region" description="Basic and acidic residues" evidence="3">
    <location>
        <begin position="563"/>
        <end position="598"/>
    </location>
</feature>
<evidence type="ECO:0000256" key="3">
    <source>
        <dbReference type="SAM" id="MobiDB-lite"/>
    </source>
</evidence>
<dbReference type="CTD" id="27146"/>
<organism evidence="5 6">
    <name type="scientific">Clupea harengus</name>
    <name type="common">Atlantic herring</name>
    <dbReference type="NCBI Taxonomy" id="7950"/>
    <lineage>
        <taxon>Eukaryota</taxon>
        <taxon>Metazoa</taxon>
        <taxon>Chordata</taxon>
        <taxon>Craniata</taxon>
        <taxon>Vertebrata</taxon>
        <taxon>Euteleostomi</taxon>
        <taxon>Actinopterygii</taxon>
        <taxon>Neopterygii</taxon>
        <taxon>Teleostei</taxon>
        <taxon>Clupei</taxon>
        <taxon>Clupeiformes</taxon>
        <taxon>Clupeoidei</taxon>
        <taxon>Clupeidae</taxon>
        <taxon>Clupea</taxon>
    </lineage>
</organism>
<feature type="region of interest" description="Disordered" evidence="3">
    <location>
        <begin position="707"/>
        <end position="749"/>
    </location>
</feature>
<accession>A0A6P3W8R3</accession>
<feature type="region of interest" description="Disordered" evidence="3">
    <location>
        <begin position="161"/>
        <end position="221"/>
    </location>
</feature>
<dbReference type="RefSeq" id="XP_012692448.2">
    <property type="nucleotide sequence ID" value="XM_012836994.3"/>
</dbReference>
<feature type="compositionally biased region" description="Basic and acidic residues" evidence="3">
    <location>
        <begin position="161"/>
        <end position="180"/>
    </location>
</feature>
<dbReference type="KEGG" id="char:105908483"/>
<dbReference type="PANTHER" id="PTHR18870">
    <property type="entry name" value="PROTEIN TAG-278-RELATED"/>
    <property type="match status" value="1"/>
</dbReference>
<evidence type="ECO:0000256" key="2">
    <source>
        <dbReference type="SAM" id="Coils"/>
    </source>
</evidence>
<feature type="coiled-coil region" evidence="2">
    <location>
        <begin position="296"/>
        <end position="414"/>
    </location>
</feature>
<feature type="region of interest" description="Disordered" evidence="3">
    <location>
        <begin position="892"/>
        <end position="989"/>
    </location>
</feature>
<reference evidence="6" key="1">
    <citation type="submission" date="2025-08" db="UniProtKB">
        <authorList>
            <consortium name="RefSeq"/>
        </authorList>
    </citation>
    <scope>IDENTIFICATION</scope>
</reference>
<feature type="compositionally biased region" description="Polar residues" evidence="3">
    <location>
        <begin position="1"/>
        <end position="16"/>
    </location>
</feature>
<feature type="region of interest" description="Disordered" evidence="3">
    <location>
        <begin position="1057"/>
        <end position="1172"/>
    </location>
</feature>
<keyword evidence="5" id="KW-1185">Reference proteome</keyword>
<dbReference type="AlphaFoldDB" id="A0A6P3W8R3"/>
<evidence type="ECO:0000313" key="5">
    <source>
        <dbReference type="Proteomes" id="UP000515152"/>
    </source>
</evidence>
<feature type="compositionally biased region" description="Basic and acidic residues" evidence="3">
    <location>
        <begin position="707"/>
        <end position="745"/>
    </location>
</feature>